<dbReference type="PANTHER" id="PTHR43242:SF1">
    <property type="entry name" value="NAD(P)-BINDING ROSSMANN-FOLD SUPERFAMILY PROTEIN"/>
    <property type="match status" value="1"/>
</dbReference>
<accession>A0A7J7KUE7</accession>
<dbReference type="SUPFAM" id="SSF51735">
    <property type="entry name" value="NAD(P)-binding Rossmann-fold domains"/>
    <property type="match status" value="1"/>
</dbReference>
<proteinExistence type="predicted"/>
<organism evidence="2 3">
    <name type="scientific">Kingdonia uniflora</name>
    <dbReference type="NCBI Taxonomy" id="39325"/>
    <lineage>
        <taxon>Eukaryota</taxon>
        <taxon>Viridiplantae</taxon>
        <taxon>Streptophyta</taxon>
        <taxon>Embryophyta</taxon>
        <taxon>Tracheophyta</taxon>
        <taxon>Spermatophyta</taxon>
        <taxon>Magnoliopsida</taxon>
        <taxon>Ranunculales</taxon>
        <taxon>Circaeasteraceae</taxon>
        <taxon>Kingdonia</taxon>
    </lineage>
</organism>
<evidence type="ECO:0000313" key="2">
    <source>
        <dbReference type="EMBL" id="KAF6133947.1"/>
    </source>
</evidence>
<reference evidence="2 3" key="1">
    <citation type="journal article" date="2020" name="IScience">
        <title>Genome Sequencing of the Endangered Kingdonia uniflora (Circaeasteraceae, Ranunculales) Reveals Potential Mechanisms of Evolutionary Specialization.</title>
        <authorList>
            <person name="Sun Y."/>
            <person name="Deng T."/>
            <person name="Zhang A."/>
            <person name="Moore M.J."/>
            <person name="Landis J.B."/>
            <person name="Lin N."/>
            <person name="Zhang H."/>
            <person name="Zhang X."/>
            <person name="Huang J."/>
            <person name="Zhang X."/>
            <person name="Sun H."/>
            <person name="Wang H."/>
        </authorList>
    </citation>
    <scope>NUCLEOTIDE SEQUENCE [LARGE SCALE GENOMIC DNA]</scope>
    <source>
        <strain evidence="2">TB1705</strain>
        <tissue evidence="2">Leaf</tissue>
    </source>
</reference>
<dbReference type="Gene3D" id="3.40.50.720">
    <property type="entry name" value="NAD(P)-binding Rossmann-like Domain"/>
    <property type="match status" value="1"/>
</dbReference>
<feature type="domain" description="RmlD-like substrate binding" evidence="1">
    <location>
        <begin position="9"/>
        <end position="196"/>
    </location>
</feature>
<dbReference type="PANTHER" id="PTHR43242">
    <property type="entry name" value="NAD(P)-BINDING ROSSMANN-FOLD SUPERFAMILY PROTEIN"/>
    <property type="match status" value="1"/>
</dbReference>
<dbReference type="Pfam" id="PF04321">
    <property type="entry name" value="RmlD_sub_bind"/>
    <property type="match status" value="1"/>
</dbReference>
<dbReference type="InterPro" id="IPR036291">
    <property type="entry name" value="NAD(P)-bd_dom_sf"/>
</dbReference>
<gene>
    <name evidence="2" type="ORF">GIB67_040711</name>
</gene>
<name>A0A7J7KUE7_9MAGN</name>
<comment type="caution">
    <text evidence="2">The sequence shown here is derived from an EMBL/GenBank/DDBJ whole genome shotgun (WGS) entry which is preliminary data.</text>
</comment>
<dbReference type="Proteomes" id="UP000541444">
    <property type="component" value="Unassembled WGS sequence"/>
</dbReference>
<dbReference type="InterPro" id="IPR029903">
    <property type="entry name" value="RmlD-like-bd"/>
</dbReference>
<protein>
    <recommendedName>
        <fullName evidence="1">RmlD-like substrate binding domain-containing protein</fullName>
    </recommendedName>
</protein>
<evidence type="ECO:0000259" key="1">
    <source>
        <dbReference type="Pfam" id="PF04321"/>
    </source>
</evidence>
<dbReference type="AlphaFoldDB" id="A0A7J7KUE7"/>
<keyword evidence="3" id="KW-1185">Reference proteome</keyword>
<dbReference type="EMBL" id="JACGCM010002894">
    <property type="protein sequence ID" value="KAF6133947.1"/>
    <property type="molecule type" value="Genomic_DNA"/>
</dbReference>
<sequence>MGVAAMNGVYEGLKSFYIEEDETLAVNAYGKSKVAAEQFISANCANFAILRSSIIYGPQTILPITKSLPIQWIDKVLSEGETVDFFHDEFRCPVYVKDVVTIILALSKSWILDGKQMQLLLNMGGPDRVSRVQMAETVASIRGYNTSLIKHVSASSVNRGVQSPADISMNINRLVQTLDFTPTSFEDGVRRTLQSINSS</sequence>
<dbReference type="OrthoDB" id="6235964at2759"/>
<evidence type="ECO:0000313" key="3">
    <source>
        <dbReference type="Proteomes" id="UP000541444"/>
    </source>
</evidence>